<evidence type="ECO:0000313" key="2">
    <source>
        <dbReference type="Proteomes" id="UP000054097"/>
    </source>
</evidence>
<sequence>MGPEPHPLHPKITVVPVHLGDLETLPTAPHMERQVWPREVFRRIQDSDWPIERICISTTWATFHRKLRGIYHEINIPRDQRGHDPSVGYWPTYFCKWIRLLDKKGYHVEDRYGVSITSSDGPAQEVFSWLQGFDEWELVDSLGKWGYA</sequence>
<keyword evidence="2" id="KW-1185">Reference proteome</keyword>
<dbReference type="HOGENOM" id="CLU_1759922_0_0_1"/>
<accession>A0A0C3AZ86</accession>
<reference evidence="2" key="2">
    <citation type="submission" date="2015-01" db="EMBL/GenBank/DDBJ databases">
        <title>Evolutionary Origins and Diversification of the Mycorrhizal Mutualists.</title>
        <authorList>
            <consortium name="DOE Joint Genome Institute"/>
            <consortium name="Mycorrhizal Genomics Consortium"/>
            <person name="Kohler A."/>
            <person name="Kuo A."/>
            <person name="Nagy L.G."/>
            <person name="Floudas D."/>
            <person name="Copeland A."/>
            <person name="Barry K.W."/>
            <person name="Cichocki N."/>
            <person name="Veneault-Fourrey C."/>
            <person name="LaButti K."/>
            <person name="Lindquist E.A."/>
            <person name="Lipzen A."/>
            <person name="Lundell T."/>
            <person name="Morin E."/>
            <person name="Murat C."/>
            <person name="Riley R."/>
            <person name="Ohm R."/>
            <person name="Sun H."/>
            <person name="Tunlid A."/>
            <person name="Henrissat B."/>
            <person name="Grigoriev I.V."/>
            <person name="Hibbett D.S."/>
            <person name="Martin F."/>
        </authorList>
    </citation>
    <scope>NUCLEOTIDE SEQUENCE [LARGE SCALE GENOMIC DNA]</scope>
    <source>
        <strain evidence="2">MAFF 305830</strain>
    </source>
</reference>
<proteinExistence type="predicted"/>
<dbReference type="Proteomes" id="UP000054097">
    <property type="component" value="Unassembled WGS sequence"/>
</dbReference>
<evidence type="ECO:0000313" key="1">
    <source>
        <dbReference type="EMBL" id="KIM25284.1"/>
    </source>
</evidence>
<dbReference type="EMBL" id="KN824315">
    <property type="protein sequence ID" value="KIM25284.1"/>
    <property type="molecule type" value="Genomic_DNA"/>
</dbReference>
<reference evidence="1 2" key="1">
    <citation type="submission" date="2014-04" db="EMBL/GenBank/DDBJ databases">
        <authorList>
            <consortium name="DOE Joint Genome Institute"/>
            <person name="Kuo A."/>
            <person name="Zuccaro A."/>
            <person name="Kohler A."/>
            <person name="Nagy L.G."/>
            <person name="Floudas D."/>
            <person name="Copeland A."/>
            <person name="Barry K.W."/>
            <person name="Cichocki N."/>
            <person name="Veneault-Fourrey C."/>
            <person name="LaButti K."/>
            <person name="Lindquist E.A."/>
            <person name="Lipzen A."/>
            <person name="Lundell T."/>
            <person name="Morin E."/>
            <person name="Murat C."/>
            <person name="Sun H."/>
            <person name="Tunlid A."/>
            <person name="Henrissat B."/>
            <person name="Grigoriev I.V."/>
            <person name="Hibbett D.S."/>
            <person name="Martin F."/>
            <person name="Nordberg H.P."/>
            <person name="Cantor M.N."/>
            <person name="Hua S.X."/>
        </authorList>
    </citation>
    <scope>NUCLEOTIDE SEQUENCE [LARGE SCALE GENOMIC DNA]</scope>
    <source>
        <strain evidence="1 2">MAFF 305830</strain>
    </source>
</reference>
<gene>
    <name evidence="1" type="ORF">M408DRAFT_212028</name>
</gene>
<dbReference type="AlphaFoldDB" id="A0A0C3AZ86"/>
<protein>
    <submittedName>
        <fullName evidence="1">Uncharacterized protein</fullName>
    </submittedName>
</protein>
<name>A0A0C3AZ86_SERVB</name>
<organism evidence="1 2">
    <name type="scientific">Serendipita vermifera MAFF 305830</name>
    <dbReference type="NCBI Taxonomy" id="933852"/>
    <lineage>
        <taxon>Eukaryota</taxon>
        <taxon>Fungi</taxon>
        <taxon>Dikarya</taxon>
        <taxon>Basidiomycota</taxon>
        <taxon>Agaricomycotina</taxon>
        <taxon>Agaricomycetes</taxon>
        <taxon>Sebacinales</taxon>
        <taxon>Serendipitaceae</taxon>
        <taxon>Serendipita</taxon>
    </lineage>
</organism>